<dbReference type="InterPro" id="IPR026960">
    <property type="entry name" value="RVT-Znf"/>
</dbReference>
<evidence type="ECO:0000313" key="5">
    <source>
        <dbReference type="Proteomes" id="UP000886595"/>
    </source>
</evidence>
<sequence>MANKKKNKSISLVDLAAAGVVASGSSVPVTNSGSIPIPSTPRSASAVSSGSLGGPPVGSLVGSQAGSVLSSKDFPPLLTQSTISPFVVASTPCGTLFSSELTPAPIVQSPLPPLVEASNQRGGSTTIICDPKPSADKDPQAKNYAALLKSSTQLQEMGSPSEHVSGAPFVLIPDENIEAAKLEFKDFIYARFHGDYPSMGKIIGVVSAVWARTGPRIFVHNLGQGMYLLRVTNPRTREVLLSRTCWNIGGLPMFVAPWSPEYSPEEPPLTSAIVPVEMRNVPYLLFNNESLSRLATAVGKPESLFPETERKENFEVAKLYVRVDLTVPLPHKIISGFSNGKEVQIDVSYPWLPVKCDLCKKFGHKKEKCSVGVSEGTLEQSKGRKQTLESPRRRSKSRPGRSTDKKIGKKAASRYVPVTHDTDEAPEGSKNDDSTSNTLQETKDLEEGEITEGVIEKPGLSDGVGGFPELPPVSTTPADDDGDDQSTVTIIKISPQRLGGELSPVKIVTDVDAAGCDQSVSNALPPALRVDQKDAIQPAEEPERDKPFFLVNNRKSGPIPRGWKFFGNYEESNSGRIVIVWDPKVTMFIYDTTAQSVTCGVTILSENLTITVTFVYGFNAVEERRGLWDSLVALQEHSPVSTFPWSTSHHSNHLSSRVDESGMYVANLALQDAQLFEAQAKGLPFTWRNSQDDNPISTKIDHAFINQAWSSSFPDSYAEYLDPSQSDHAPCLFRMPSTRRQVVKPFKFFHHVIDHPDYAETVGDSWDCGQITGTNQFKLVRSLKILKRPLRNLNKRNFSGITQRVRDQKEKVDALQRVLLTAPSVSTAHEEHIERDKLNFLLKAEEKYFRQRSRVRWADVGDRNTPFYHRTVSQHASRNHIHFLKDSDDHLLFSLEKIKSHAADYFQGILGTTDLPLTSATTEELRNLLPFLVMNQFKDWSGLDTNETKSEIFYGGYSDIQQSVLSDLSGFKRGEFPTRYLGLPLSPKKMSAATLQPFIDRISAKLHSWTVKFLSFAGKVQMIYTVIYAMVNFWSSVFVLPKWFYAKVDSLCSGFLWKNSTSSPAAGARVSWGSICTPKSEGGLGIRKLEDFEMVFRLKRVWLFFSASGSLWVPWLRNNRFRRRSMWLTNDSQRFSKTVRSMLQLKQQLHDLLRCNVKDGRTALFWYDYWTELGPLLLMFGSAGPRTLRIPLNATVSQAVSNGHWNLPPARSDSEEILQVILSATTSGGFGASFSSRVTWEFIRTPNPRVQWYSFVWFKEEIPRCSFISWTAFLGRLPTRDRLISWGLNVPPNCIQGPHARRAIAILKLLSQVIIYNLWRERNARIFRDVAMHQEAFFRVIDRALRDRLLSPSLVSAYRPSLLELYFWFLFPYS</sequence>
<dbReference type="Gene3D" id="3.60.10.10">
    <property type="entry name" value="Endonuclease/exonuclease/phosphatase"/>
    <property type="match status" value="1"/>
</dbReference>
<evidence type="ECO:0008006" key="6">
    <source>
        <dbReference type="Google" id="ProtNLM"/>
    </source>
</evidence>
<organism evidence="4 5">
    <name type="scientific">Brassica carinata</name>
    <name type="common">Ethiopian mustard</name>
    <name type="synonym">Abyssinian cabbage</name>
    <dbReference type="NCBI Taxonomy" id="52824"/>
    <lineage>
        <taxon>Eukaryota</taxon>
        <taxon>Viridiplantae</taxon>
        <taxon>Streptophyta</taxon>
        <taxon>Embryophyta</taxon>
        <taxon>Tracheophyta</taxon>
        <taxon>Spermatophyta</taxon>
        <taxon>Magnoliopsida</taxon>
        <taxon>eudicotyledons</taxon>
        <taxon>Gunneridae</taxon>
        <taxon>Pentapetalae</taxon>
        <taxon>rosids</taxon>
        <taxon>malvids</taxon>
        <taxon>Brassicales</taxon>
        <taxon>Brassicaceae</taxon>
        <taxon>Brassiceae</taxon>
        <taxon>Brassica</taxon>
    </lineage>
</organism>
<accession>A0A8X7SF57</accession>
<gene>
    <name evidence="4" type="ORF">Bca52824_033764</name>
</gene>
<dbReference type="Pfam" id="PF13966">
    <property type="entry name" value="zf-RVT"/>
    <property type="match status" value="1"/>
</dbReference>
<keyword evidence="5" id="KW-1185">Reference proteome</keyword>
<dbReference type="InterPro" id="IPR025558">
    <property type="entry name" value="DUF4283"/>
</dbReference>
<dbReference type="EMBL" id="JAAMPC010000007">
    <property type="protein sequence ID" value="KAG2305113.1"/>
    <property type="molecule type" value="Genomic_DNA"/>
</dbReference>
<proteinExistence type="predicted"/>
<dbReference type="OrthoDB" id="1113249at2759"/>
<reference evidence="4 5" key="1">
    <citation type="submission" date="2020-02" db="EMBL/GenBank/DDBJ databases">
        <authorList>
            <person name="Ma Q."/>
            <person name="Huang Y."/>
            <person name="Song X."/>
            <person name="Pei D."/>
        </authorList>
    </citation>
    <scope>NUCLEOTIDE SEQUENCE [LARGE SCALE GENOMIC DNA]</scope>
    <source>
        <strain evidence="4">Sxm20200214</strain>
        <tissue evidence="4">Leaf</tissue>
    </source>
</reference>
<dbReference type="PANTHER" id="PTHR33116:SF66">
    <property type="entry name" value="REVERSE TRANSCRIPTASE ZINC-BINDING DOMAIN-CONTAINING PROTEIN"/>
    <property type="match status" value="1"/>
</dbReference>
<dbReference type="InterPro" id="IPR036691">
    <property type="entry name" value="Endo/exonu/phosph_ase_sf"/>
</dbReference>
<dbReference type="PANTHER" id="PTHR33116">
    <property type="entry name" value="REVERSE TRANSCRIPTASE ZINC-BINDING DOMAIN-CONTAINING PROTEIN-RELATED-RELATED"/>
    <property type="match status" value="1"/>
</dbReference>
<feature type="domain" description="Reverse transcriptase zinc-binding" evidence="2">
    <location>
        <begin position="1234"/>
        <end position="1295"/>
    </location>
</feature>
<evidence type="ECO:0000256" key="1">
    <source>
        <dbReference type="SAM" id="MobiDB-lite"/>
    </source>
</evidence>
<evidence type="ECO:0000313" key="4">
    <source>
        <dbReference type="EMBL" id="KAG2305113.1"/>
    </source>
</evidence>
<feature type="domain" description="DUF4283" evidence="3">
    <location>
        <begin position="182"/>
        <end position="266"/>
    </location>
</feature>
<evidence type="ECO:0000259" key="2">
    <source>
        <dbReference type="Pfam" id="PF13966"/>
    </source>
</evidence>
<dbReference type="SUPFAM" id="SSF56219">
    <property type="entry name" value="DNase I-like"/>
    <property type="match status" value="1"/>
</dbReference>
<comment type="caution">
    <text evidence="4">The sequence shown here is derived from an EMBL/GenBank/DDBJ whole genome shotgun (WGS) entry which is preliminary data.</text>
</comment>
<protein>
    <recommendedName>
        <fullName evidence="6">DUF4283 domain-containing protein</fullName>
    </recommendedName>
</protein>
<evidence type="ECO:0000259" key="3">
    <source>
        <dbReference type="Pfam" id="PF14111"/>
    </source>
</evidence>
<dbReference type="Proteomes" id="UP000886595">
    <property type="component" value="Unassembled WGS sequence"/>
</dbReference>
<feature type="compositionally biased region" description="Basic and acidic residues" evidence="1">
    <location>
        <begin position="420"/>
        <end position="433"/>
    </location>
</feature>
<feature type="region of interest" description="Disordered" evidence="1">
    <location>
        <begin position="24"/>
        <end position="53"/>
    </location>
</feature>
<feature type="region of interest" description="Disordered" evidence="1">
    <location>
        <begin position="370"/>
        <end position="464"/>
    </location>
</feature>
<dbReference type="Pfam" id="PF14111">
    <property type="entry name" value="DUF4283"/>
    <property type="match status" value="1"/>
</dbReference>
<name>A0A8X7SF57_BRACI</name>